<dbReference type="AlphaFoldDB" id="A0A319E258"/>
<proteinExistence type="predicted"/>
<gene>
    <name evidence="1" type="ORF">BO82DRAFT_429681</name>
</gene>
<sequence>MFFTRGGRGNTMGMWSIVQCSDKELYWFDGKAFTPDDFMTENNLHLWHEGYISTWARDHHFFQAESHSLEQIQEAIGSGNIWRFSSDDLEHYGTFLQNEGLLY</sequence>
<evidence type="ECO:0000313" key="1">
    <source>
        <dbReference type="EMBL" id="PYH85192.1"/>
    </source>
</evidence>
<dbReference type="EMBL" id="KZ821681">
    <property type="protein sequence ID" value="PYH85192.1"/>
    <property type="molecule type" value="Genomic_DNA"/>
</dbReference>
<dbReference type="GeneID" id="37143303"/>
<protein>
    <submittedName>
        <fullName evidence="1">Uncharacterized protein</fullName>
    </submittedName>
</protein>
<dbReference type="Proteomes" id="UP000248340">
    <property type="component" value="Unassembled WGS sequence"/>
</dbReference>
<dbReference type="VEuPathDB" id="FungiDB:BO82DRAFT_429681"/>
<name>A0A319E258_9EURO</name>
<organism evidence="1 2">
    <name type="scientific">Aspergillus uvarum CBS 121591</name>
    <dbReference type="NCBI Taxonomy" id="1448315"/>
    <lineage>
        <taxon>Eukaryota</taxon>
        <taxon>Fungi</taxon>
        <taxon>Dikarya</taxon>
        <taxon>Ascomycota</taxon>
        <taxon>Pezizomycotina</taxon>
        <taxon>Eurotiomycetes</taxon>
        <taxon>Eurotiomycetidae</taxon>
        <taxon>Eurotiales</taxon>
        <taxon>Aspergillaceae</taxon>
        <taxon>Aspergillus</taxon>
        <taxon>Aspergillus subgen. Circumdati</taxon>
    </lineage>
</organism>
<evidence type="ECO:0000313" key="2">
    <source>
        <dbReference type="Proteomes" id="UP000248340"/>
    </source>
</evidence>
<accession>A0A319E258</accession>
<reference evidence="1 2" key="1">
    <citation type="submission" date="2016-12" db="EMBL/GenBank/DDBJ databases">
        <title>The genomes of Aspergillus section Nigri reveals drivers in fungal speciation.</title>
        <authorList>
            <consortium name="DOE Joint Genome Institute"/>
            <person name="Vesth T.C."/>
            <person name="Nybo J."/>
            <person name="Theobald S."/>
            <person name="Brandl J."/>
            <person name="Frisvad J.C."/>
            <person name="Nielsen K.F."/>
            <person name="Lyhne E.K."/>
            <person name="Kogle M.E."/>
            <person name="Kuo A."/>
            <person name="Riley R."/>
            <person name="Clum A."/>
            <person name="Nolan M."/>
            <person name="Lipzen A."/>
            <person name="Salamov A."/>
            <person name="Henrissat B."/>
            <person name="Wiebenga A."/>
            <person name="De Vries R.P."/>
            <person name="Grigoriev I.V."/>
            <person name="Mortensen U.H."/>
            <person name="Andersen M.R."/>
            <person name="Baker S.E."/>
        </authorList>
    </citation>
    <scope>NUCLEOTIDE SEQUENCE [LARGE SCALE GENOMIC DNA]</scope>
    <source>
        <strain evidence="1 2">CBS 121591</strain>
    </source>
</reference>
<dbReference type="RefSeq" id="XP_025495392.1">
    <property type="nucleotide sequence ID" value="XM_025640561.1"/>
</dbReference>
<keyword evidence="2" id="KW-1185">Reference proteome</keyword>
<dbReference type="OrthoDB" id="10328295at2759"/>